<dbReference type="InterPro" id="IPR050583">
    <property type="entry name" value="Mycobacterial_A85_antigen"/>
</dbReference>
<dbReference type="Proteomes" id="UP000590740">
    <property type="component" value="Unassembled WGS sequence"/>
</dbReference>
<dbReference type="AlphaFoldDB" id="A0A7W7Y6M4"/>
<comment type="caution">
    <text evidence="3">The sequence shown here is derived from an EMBL/GenBank/DDBJ whole genome shotgun (WGS) entry which is preliminary data.</text>
</comment>
<keyword evidence="2" id="KW-0732">Signal</keyword>
<sequence length="561" mass="61882">MLSLRHILSLSLPLLIATSAPADESLKKVAAAIDGYRFEFPCRDPMPENPKPGADGISARMTNDPATNDKFTDVRKFGGDPAKRYKVTVRVRGVVEPMMYKDGQQEGERFYIGGTPNNATYNIYQLSVSSPSSHFFFNRDDKVGHRIFTIDYTASLEIDGGATLAFHGDGQNGHMITNFSKLVVPGIPPAPQPYNGQFIQLDVVDVAEMKKPERPQPPTRPLDAPSAPKFTRLDGKPGAVPPVNTDGDYVIGPDYLPAPETKVVPGVPQGKVQQFQIDSKDCKLFNPGIAREVFGIVDPKNPKTLIVETHPVDYKRTVTVYVPAQYSAGTAAPFIVTHDGPGMGKPDMNLARILDNLIAQKRVPAMVAIMISSGGGDAQGHERGREYDTMSGLYAEFIENEVLPLVEKNYSVKLTKDPEGRATMGNSSGGSAALAMAWYHPDLYHRVLTFSGTYVNQQWPFNPETPDGAWGFHNKLIPESPVKPLRIWMAVGDRDLLNPNVMRDNMHDWVEANHRMAKVLKAKGYHYQYVYCLNAGHGIGPARPQILPQALEWLWQGYAAK</sequence>
<gene>
    <name evidence="3" type="ORF">HNQ65_000001</name>
</gene>
<dbReference type="SUPFAM" id="SSF53474">
    <property type="entry name" value="alpha/beta-Hydrolases"/>
    <property type="match status" value="1"/>
</dbReference>
<dbReference type="PANTHER" id="PTHR48098:SF3">
    <property type="entry name" value="IRON(III) ENTEROBACTIN ESTERASE"/>
    <property type="match status" value="1"/>
</dbReference>
<accession>A0A7W7Y6M4</accession>
<dbReference type="PANTHER" id="PTHR48098">
    <property type="entry name" value="ENTEROCHELIN ESTERASE-RELATED"/>
    <property type="match status" value="1"/>
</dbReference>
<evidence type="ECO:0000313" key="3">
    <source>
        <dbReference type="EMBL" id="MBB5030447.1"/>
    </source>
</evidence>
<evidence type="ECO:0000256" key="1">
    <source>
        <dbReference type="SAM" id="MobiDB-lite"/>
    </source>
</evidence>
<feature type="chain" id="PRO_5031328022" evidence="2">
    <location>
        <begin position="23"/>
        <end position="561"/>
    </location>
</feature>
<dbReference type="InterPro" id="IPR000801">
    <property type="entry name" value="Esterase-like"/>
</dbReference>
<evidence type="ECO:0000256" key="2">
    <source>
        <dbReference type="SAM" id="SignalP"/>
    </source>
</evidence>
<dbReference type="Pfam" id="PF00756">
    <property type="entry name" value="Esterase"/>
    <property type="match status" value="1"/>
</dbReference>
<dbReference type="EMBL" id="JACHIG010000001">
    <property type="protein sequence ID" value="MBB5030447.1"/>
    <property type="molecule type" value="Genomic_DNA"/>
</dbReference>
<evidence type="ECO:0000313" key="4">
    <source>
        <dbReference type="Proteomes" id="UP000590740"/>
    </source>
</evidence>
<reference evidence="3 4" key="1">
    <citation type="submission" date="2020-08" db="EMBL/GenBank/DDBJ databases">
        <title>Genomic Encyclopedia of Type Strains, Phase IV (KMG-IV): sequencing the most valuable type-strain genomes for metagenomic binning, comparative biology and taxonomic classification.</title>
        <authorList>
            <person name="Goeker M."/>
        </authorList>
    </citation>
    <scope>NUCLEOTIDE SEQUENCE [LARGE SCALE GENOMIC DNA]</scope>
    <source>
        <strain evidence="3 4">DSM 12252</strain>
    </source>
</reference>
<proteinExistence type="predicted"/>
<protein>
    <submittedName>
        <fullName evidence="3">Enterochelin esterase-like enzyme</fullName>
    </submittedName>
</protein>
<feature type="region of interest" description="Disordered" evidence="1">
    <location>
        <begin position="211"/>
        <end position="243"/>
    </location>
</feature>
<feature type="signal peptide" evidence="2">
    <location>
        <begin position="1"/>
        <end position="22"/>
    </location>
</feature>
<keyword evidence="4" id="KW-1185">Reference proteome</keyword>
<dbReference type="InterPro" id="IPR029058">
    <property type="entry name" value="AB_hydrolase_fold"/>
</dbReference>
<name>A0A7W7Y6M4_9BACT</name>
<dbReference type="Gene3D" id="3.40.50.1820">
    <property type="entry name" value="alpha/beta hydrolase"/>
    <property type="match status" value="1"/>
</dbReference>
<organism evidence="3 4">
    <name type="scientific">Prosthecobacter vanneervenii</name>
    <dbReference type="NCBI Taxonomy" id="48466"/>
    <lineage>
        <taxon>Bacteria</taxon>
        <taxon>Pseudomonadati</taxon>
        <taxon>Verrucomicrobiota</taxon>
        <taxon>Verrucomicrobiia</taxon>
        <taxon>Verrucomicrobiales</taxon>
        <taxon>Verrucomicrobiaceae</taxon>
        <taxon>Prosthecobacter</taxon>
    </lineage>
</organism>